<reference evidence="3" key="1">
    <citation type="journal article" date="2019" name="Int. J. Syst. Evol. Microbiol.">
        <title>The Global Catalogue of Microorganisms (GCM) 10K type strain sequencing project: providing services to taxonomists for standard genome sequencing and annotation.</title>
        <authorList>
            <consortium name="The Broad Institute Genomics Platform"/>
            <consortium name="The Broad Institute Genome Sequencing Center for Infectious Disease"/>
            <person name="Wu L."/>
            <person name="Ma J."/>
        </authorList>
    </citation>
    <scope>NUCLEOTIDE SEQUENCE [LARGE SCALE GENOMIC DNA]</scope>
    <source>
        <strain evidence="3">JCM 17986</strain>
    </source>
</reference>
<accession>A0ABP9HTT1</accession>
<feature type="compositionally biased region" description="Polar residues" evidence="1">
    <location>
        <begin position="106"/>
        <end position="116"/>
    </location>
</feature>
<dbReference type="EMBL" id="BAABHS010000020">
    <property type="protein sequence ID" value="GAA4978513.1"/>
    <property type="molecule type" value="Genomic_DNA"/>
</dbReference>
<feature type="region of interest" description="Disordered" evidence="1">
    <location>
        <begin position="1"/>
        <end position="27"/>
    </location>
</feature>
<organism evidence="2 3">
    <name type="scientific">Yinghuangia aomiensis</name>
    <dbReference type="NCBI Taxonomy" id="676205"/>
    <lineage>
        <taxon>Bacteria</taxon>
        <taxon>Bacillati</taxon>
        <taxon>Actinomycetota</taxon>
        <taxon>Actinomycetes</taxon>
        <taxon>Kitasatosporales</taxon>
        <taxon>Streptomycetaceae</taxon>
        <taxon>Yinghuangia</taxon>
    </lineage>
</organism>
<name>A0ABP9HTT1_9ACTN</name>
<evidence type="ECO:0000313" key="3">
    <source>
        <dbReference type="Proteomes" id="UP001500466"/>
    </source>
</evidence>
<dbReference type="Proteomes" id="UP001500466">
    <property type="component" value="Unassembled WGS sequence"/>
</dbReference>
<gene>
    <name evidence="2" type="ORF">GCM10023205_53250</name>
</gene>
<sequence length="116" mass="12201">MSVEKGGELAGPNPVDRGKLGSRLHNPSNRVGLRLVVGVSTGSCRDNRCLRPLVEALLNSKTGTEEDHGGAELLAGRAWNNPSLRRIGVLNARKRSQHPLGDSANIAGSSNARCPG</sequence>
<proteinExistence type="predicted"/>
<feature type="region of interest" description="Disordered" evidence="1">
    <location>
        <begin position="95"/>
        <end position="116"/>
    </location>
</feature>
<protein>
    <submittedName>
        <fullName evidence="2">Uncharacterized protein</fullName>
    </submittedName>
</protein>
<evidence type="ECO:0000256" key="1">
    <source>
        <dbReference type="SAM" id="MobiDB-lite"/>
    </source>
</evidence>
<keyword evidence="3" id="KW-1185">Reference proteome</keyword>
<comment type="caution">
    <text evidence="2">The sequence shown here is derived from an EMBL/GenBank/DDBJ whole genome shotgun (WGS) entry which is preliminary data.</text>
</comment>
<evidence type="ECO:0000313" key="2">
    <source>
        <dbReference type="EMBL" id="GAA4978513.1"/>
    </source>
</evidence>